<keyword evidence="2" id="KW-1185">Reference proteome</keyword>
<dbReference type="Proteomes" id="UP001234297">
    <property type="component" value="Chromosome 1"/>
</dbReference>
<comment type="caution">
    <text evidence="1">The sequence shown here is derived from an EMBL/GenBank/DDBJ whole genome shotgun (WGS) entry which is preliminary data.</text>
</comment>
<organism evidence="1 2">
    <name type="scientific">Persea americana</name>
    <name type="common">Avocado</name>
    <dbReference type="NCBI Taxonomy" id="3435"/>
    <lineage>
        <taxon>Eukaryota</taxon>
        <taxon>Viridiplantae</taxon>
        <taxon>Streptophyta</taxon>
        <taxon>Embryophyta</taxon>
        <taxon>Tracheophyta</taxon>
        <taxon>Spermatophyta</taxon>
        <taxon>Magnoliopsida</taxon>
        <taxon>Magnoliidae</taxon>
        <taxon>Laurales</taxon>
        <taxon>Lauraceae</taxon>
        <taxon>Persea</taxon>
    </lineage>
</organism>
<gene>
    <name evidence="1" type="ORF">MRB53_001446</name>
</gene>
<dbReference type="EMBL" id="CM056809">
    <property type="protein sequence ID" value="KAJ8648423.1"/>
    <property type="molecule type" value="Genomic_DNA"/>
</dbReference>
<reference evidence="1 2" key="1">
    <citation type="journal article" date="2022" name="Hortic Res">
        <title>A haplotype resolved chromosomal level avocado genome allows analysis of novel avocado genes.</title>
        <authorList>
            <person name="Nath O."/>
            <person name="Fletcher S.J."/>
            <person name="Hayward A."/>
            <person name="Shaw L.M."/>
            <person name="Masouleh A.K."/>
            <person name="Furtado A."/>
            <person name="Henry R.J."/>
            <person name="Mitter N."/>
        </authorList>
    </citation>
    <scope>NUCLEOTIDE SEQUENCE [LARGE SCALE GENOMIC DNA]</scope>
    <source>
        <strain evidence="2">cv. Hass</strain>
    </source>
</reference>
<accession>A0ACC2MSE5</accession>
<proteinExistence type="predicted"/>
<sequence length="82" mass="9423">MNSVTTIALTLDQEGMNFAACICVGYEIWLILYMELVDSERMTYLLTSYKFAFMTHLLTSYKLAIIIHHTCSWLFGDAFILA</sequence>
<evidence type="ECO:0000313" key="2">
    <source>
        <dbReference type="Proteomes" id="UP001234297"/>
    </source>
</evidence>
<name>A0ACC2MSE5_PERAE</name>
<evidence type="ECO:0000313" key="1">
    <source>
        <dbReference type="EMBL" id="KAJ8648423.1"/>
    </source>
</evidence>
<protein>
    <submittedName>
        <fullName evidence="1">Uncharacterized protein</fullName>
    </submittedName>
</protein>